<dbReference type="Proteomes" id="UP001328107">
    <property type="component" value="Unassembled WGS sequence"/>
</dbReference>
<sequence length="159" mass="17634">NSRKFDHPNGTKSIVIKKFADPFRNEYRGQEVLQEIELLSTIKHENIAPFLGCYVVNENPAVAAAGDQACRGKSGGAFSQKTRVIHIQIVHRNLHPGNICIDIHKKLTIIVDVWSVAALLCQIISGVGLFNADDVLATLERQIQHCGIIPHDLLDKVEH</sequence>
<dbReference type="Gene3D" id="3.30.200.20">
    <property type="entry name" value="Phosphorylase Kinase, domain 1"/>
    <property type="match status" value="1"/>
</dbReference>
<dbReference type="InterPro" id="IPR011009">
    <property type="entry name" value="Kinase-like_dom_sf"/>
</dbReference>
<feature type="non-terminal residue" evidence="1">
    <location>
        <position position="159"/>
    </location>
</feature>
<comment type="caution">
    <text evidence="1">The sequence shown here is derived from an EMBL/GenBank/DDBJ whole genome shotgun (WGS) entry which is preliminary data.</text>
</comment>
<feature type="non-terminal residue" evidence="1">
    <location>
        <position position="1"/>
    </location>
</feature>
<gene>
    <name evidence="1" type="ORF">PMAYCL1PPCAC_09324</name>
</gene>
<organism evidence="1 2">
    <name type="scientific">Pristionchus mayeri</name>
    <dbReference type="NCBI Taxonomy" id="1317129"/>
    <lineage>
        <taxon>Eukaryota</taxon>
        <taxon>Metazoa</taxon>
        <taxon>Ecdysozoa</taxon>
        <taxon>Nematoda</taxon>
        <taxon>Chromadorea</taxon>
        <taxon>Rhabditida</taxon>
        <taxon>Rhabditina</taxon>
        <taxon>Diplogasteromorpha</taxon>
        <taxon>Diplogasteroidea</taxon>
        <taxon>Neodiplogasteridae</taxon>
        <taxon>Pristionchus</taxon>
    </lineage>
</organism>
<reference evidence="2" key="1">
    <citation type="submission" date="2022-10" db="EMBL/GenBank/DDBJ databases">
        <title>Genome assembly of Pristionchus species.</title>
        <authorList>
            <person name="Yoshida K."/>
            <person name="Sommer R.J."/>
        </authorList>
    </citation>
    <scope>NUCLEOTIDE SEQUENCE [LARGE SCALE GENOMIC DNA]</scope>
    <source>
        <strain evidence="2">RS5460</strain>
    </source>
</reference>
<dbReference type="SUPFAM" id="SSF56112">
    <property type="entry name" value="Protein kinase-like (PK-like)"/>
    <property type="match status" value="1"/>
</dbReference>
<dbReference type="Gene3D" id="1.10.510.10">
    <property type="entry name" value="Transferase(Phosphotransferase) domain 1"/>
    <property type="match status" value="1"/>
</dbReference>
<evidence type="ECO:0000313" key="1">
    <source>
        <dbReference type="EMBL" id="GMR39129.1"/>
    </source>
</evidence>
<dbReference type="EMBL" id="BTRK01000002">
    <property type="protein sequence ID" value="GMR39129.1"/>
    <property type="molecule type" value="Genomic_DNA"/>
</dbReference>
<proteinExistence type="predicted"/>
<name>A0AAN4ZFT7_9BILA</name>
<keyword evidence="2" id="KW-1185">Reference proteome</keyword>
<accession>A0AAN4ZFT7</accession>
<protein>
    <recommendedName>
        <fullName evidence="3">Protein kinase</fullName>
    </recommendedName>
</protein>
<evidence type="ECO:0000313" key="2">
    <source>
        <dbReference type="Proteomes" id="UP001328107"/>
    </source>
</evidence>
<evidence type="ECO:0008006" key="3">
    <source>
        <dbReference type="Google" id="ProtNLM"/>
    </source>
</evidence>
<dbReference type="AlphaFoldDB" id="A0AAN4ZFT7"/>